<sequence>MKGLLLLSWLFLSFSFYAKAQNTAIKITGTVVDAKGEQLIGVSVKVKGGTAAATTDVNGKFSLTVPNARSIVVFSYLGFVTKEELVGAKKILNVTLLDDSKLLNEIVVIGYGEVNRRDLTGSVSSVAMTDLLKAPVTSFDDALAGRIAGVQVTSPDGMPGAAPTIIIRGGNSVTQDNSPLYVIDGFPLENFDNNSLNPSDIESIDVLKDASSTAIYGSRGANGVIMITTKKGSIGAPKVAYKNFFGIQSNTNKIELMDPYEFVRYQLDVDSIPSLGNSSYVIYDIFSPTLNPTGTKSLEDYKVAGIDWQDQIFRNAVMQNHDISVRGGNKDTKYSVTSSYTNQEGTLIASDFKRFQARATLDQVLNKKFKMGLNVNYSNIATTGSQISGQNTTSDAFLISAWRYRPVTGDLDALDDLLDEPQDPSLEEFSSINYQWNPVLTRNNETRDRKTSLITANAYVDYAITNNLKLKVTGGINSRLLKYEQFNNSLSRLGSAISTLGNGGPNGSISYTGSDNFLNENTLTYNKIFLKKHTLNVVLGNTVALNKVNVSGFGASLVPNENLGVAGLSQGVPFSIQTAQRQNTLASFLGRVNYNYKSKYLATASFRADGSSKFVGDNIWGYFPSGSVAWRLSQEEFLKNSKWISDAKIRTSYGVIGNNRVSDYASYALLGTGGRDSYSSDGNFATGSYPLTLANPSLKWETTKEIDLGVDLGFFNQRITFVADYYNKNTTDLLLSSQLPGSAGYISAFQNIGSVQNRGYEFSLTTVNVTGKKFNWSSNFNISFNRNKVLSLTSGQNSLTTIARWSSSNTIGSAPGFIAQIGQPIGMFYGLVSDGVYQYGDFDATTNPTTGGITYLLKPEIAASSINRSSIQPGFWKFKDLNGDLVVDANDLTTIGNPNPDFIGGFSNNFSYKGFDLNVFLQFSYGNEIMNVNRILMEGGGGTGATKAANMFASYADRWSPTNPSNEFSAAGAGGRAPSFYPSRIVEDGSFIRLKTVNMGYAFNPSLTKKLKLNGLRLFASAQNLYTLTKYQGLDPEVNAFATALTTGLDYSAYPRARTVTFGLDITL</sequence>
<name>A0A4U1C2B3_9SPHI</name>
<dbReference type="PROSITE" id="PS52016">
    <property type="entry name" value="TONB_DEPENDENT_REC_3"/>
    <property type="match status" value="1"/>
</dbReference>
<dbReference type="NCBIfam" id="TIGR04057">
    <property type="entry name" value="SusC_RagA_signa"/>
    <property type="match status" value="1"/>
</dbReference>
<comment type="caution">
    <text evidence="10">The sequence shown here is derived from an EMBL/GenBank/DDBJ whole genome shotgun (WGS) entry which is preliminary data.</text>
</comment>
<evidence type="ECO:0000256" key="8">
    <source>
        <dbReference type="SAM" id="SignalP"/>
    </source>
</evidence>
<evidence type="ECO:0000256" key="1">
    <source>
        <dbReference type="ARBA" id="ARBA00004571"/>
    </source>
</evidence>
<dbReference type="NCBIfam" id="TIGR04056">
    <property type="entry name" value="OMP_RagA_SusC"/>
    <property type="match status" value="1"/>
</dbReference>
<evidence type="ECO:0000256" key="7">
    <source>
        <dbReference type="PROSITE-ProRule" id="PRU01360"/>
    </source>
</evidence>
<dbReference type="InterPro" id="IPR023997">
    <property type="entry name" value="TonB-dep_OMP_SusC/RagA_CS"/>
</dbReference>
<dbReference type="InterPro" id="IPR037066">
    <property type="entry name" value="Plug_dom_sf"/>
</dbReference>
<dbReference type="InterPro" id="IPR012910">
    <property type="entry name" value="Plug_dom"/>
</dbReference>
<feature type="chain" id="PRO_5020895920" evidence="8">
    <location>
        <begin position="21"/>
        <end position="1068"/>
    </location>
</feature>
<evidence type="ECO:0000256" key="4">
    <source>
        <dbReference type="ARBA" id="ARBA00022692"/>
    </source>
</evidence>
<dbReference type="InterPro" id="IPR008969">
    <property type="entry name" value="CarboxyPept-like_regulatory"/>
</dbReference>
<evidence type="ECO:0000256" key="6">
    <source>
        <dbReference type="ARBA" id="ARBA00023237"/>
    </source>
</evidence>
<keyword evidence="5 7" id="KW-0472">Membrane</keyword>
<dbReference type="InterPro" id="IPR023996">
    <property type="entry name" value="TonB-dep_OMP_SusC/RagA"/>
</dbReference>
<dbReference type="Pfam" id="PF07715">
    <property type="entry name" value="Plug"/>
    <property type="match status" value="1"/>
</dbReference>
<evidence type="ECO:0000259" key="9">
    <source>
        <dbReference type="Pfam" id="PF07715"/>
    </source>
</evidence>
<evidence type="ECO:0000313" key="11">
    <source>
        <dbReference type="Proteomes" id="UP000308181"/>
    </source>
</evidence>
<organism evidence="10 11">
    <name type="scientific">Pedobacter cryophilus</name>
    <dbReference type="NCBI Taxonomy" id="2571271"/>
    <lineage>
        <taxon>Bacteria</taxon>
        <taxon>Pseudomonadati</taxon>
        <taxon>Bacteroidota</taxon>
        <taxon>Sphingobacteriia</taxon>
        <taxon>Sphingobacteriales</taxon>
        <taxon>Sphingobacteriaceae</taxon>
        <taxon>Pedobacter</taxon>
    </lineage>
</organism>
<dbReference type="GO" id="GO:0009279">
    <property type="term" value="C:cell outer membrane"/>
    <property type="evidence" value="ECO:0007669"/>
    <property type="project" value="UniProtKB-SubCell"/>
</dbReference>
<dbReference type="AlphaFoldDB" id="A0A4U1C2B3"/>
<keyword evidence="2 7" id="KW-0813">Transport</keyword>
<dbReference type="EMBL" id="SWBP01000002">
    <property type="protein sequence ID" value="TKB99255.1"/>
    <property type="molecule type" value="Genomic_DNA"/>
</dbReference>
<dbReference type="InterPro" id="IPR039426">
    <property type="entry name" value="TonB-dep_rcpt-like"/>
</dbReference>
<keyword evidence="8" id="KW-0732">Signal</keyword>
<dbReference type="SUPFAM" id="SSF56935">
    <property type="entry name" value="Porins"/>
    <property type="match status" value="1"/>
</dbReference>
<feature type="domain" description="TonB-dependent receptor plug" evidence="9">
    <location>
        <begin position="116"/>
        <end position="224"/>
    </location>
</feature>
<accession>A0A4U1C2B3</accession>
<protein>
    <submittedName>
        <fullName evidence="10">TonB-dependent receptor</fullName>
    </submittedName>
</protein>
<dbReference type="SUPFAM" id="SSF49464">
    <property type="entry name" value="Carboxypeptidase regulatory domain-like"/>
    <property type="match status" value="1"/>
</dbReference>
<dbReference type="OrthoDB" id="9768177at2"/>
<proteinExistence type="inferred from homology"/>
<dbReference type="Gene3D" id="2.170.130.10">
    <property type="entry name" value="TonB-dependent receptor, plug domain"/>
    <property type="match status" value="1"/>
</dbReference>
<dbReference type="Gene3D" id="2.60.40.1120">
    <property type="entry name" value="Carboxypeptidase-like, regulatory domain"/>
    <property type="match status" value="1"/>
</dbReference>
<keyword evidence="6 7" id="KW-0998">Cell outer membrane</keyword>
<comment type="subcellular location">
    <subcellularLocation>
        <location evidence="1 7">Cell outer membrane</location>
        <topology evidence="1 7">Multi-pass membrane protein</topology>
    </subcellularLocation>
</comment>
<dbReference type="FunFam" id="2.170.130.10:FF:000008">
    <property type="entry name" value="SusC/RagA family TonB-linked outer membrane protein"/>
    <property type="match status" value="1"/>
</dbReference>
<dbReference type="Gene3D" id="2.40.170.20">
    <property type="entry name" value="TonB-dependent receptor, beta-barrel domain"/>
    <property type="match status" value="1"/>
</dbReference>
<keyword evidence="10" id="KW-0675">Receptor</keyword>
<comment type="similarity">
    <text evidence="7">Belongs to the TonB-dependent receptor family.</text>
</comment>
<keyword evidence="4 7" id="KW-0812">Transmembrane</keyword>
<evidence type="ECO:0000256" key="3">
    <source>
        <dbReference type="ARBA" id="ARBA00022452"/>
    </source>
</evidence>
<evidence type="ECO:0000256" key="2">
    <source>
        <dbReference type="ARBA" id="ARBA00022448"/>
    </source>
</evidence>
<keyword evidence="11" id="KW-1185">Reference proteome</keyword>
<keyword evidence="3 7" id="KW-1134">Transmembrane beta strand</keyword>
<evidence type="ECO:0000256" key="5">
    <source>
        <dbReference type="ARBA" id="ARBA00023136"/>
    </source>
</evidence>
<feature type="signal peptide" evidence="8">
    <location>
        <begin position="1"/>
        <end position="20"/>
    </location>
</feature>
<dbReference type="Pfam" id="PF13715">
    <property type="entry name" value="CarbopepD_reg_2"/>
    <property type="match status" value="1"/>
</dbReference>
<evidence type="ECO:0000313" key="10">
    <source>
        <dbReference type="EMBL" id="TKB99255.1"/>
    </source>
</evidence>
<reference evidence="10 11" key="1">
    <citation type="submission" date="2019-04" db="EMBL/GenBank/DDBJ databases">
        <title>Pedobacter sp. AR-3-17 sp. nov., isolated from Arctic soil.</title>
        <authorList>
            <person name="Dahal R.H."/>
            <person name="Kim D.-U."/>
        </authorList>
    </citation>
    <scope>NUCLEOTIDE SEQUENCE [LARGE SCALE GENOMIC DNA]</scope>
    <source>
        <strain evidence="10 11">AR-3-17</strain>
    </source>
</reference>
<dbReference type="Proteomes" id="UP000308181">
    <property type="component" value="Unassembled WGS sequence"/>
</dbReference>
<dbReference type="InterPro" id="IPR036942">
    <property type="entry name" value="Beta-barrel_TonB_sf"/>
</dbReference>
<gene>
    <name evidence="10" type="ORF">FA046_06130</name>
</gene>